<keyword evidence="2" id="KW-0175">Coiled coil</keyword>
<dbReference type="AlphaFoldDB" id="A0A6G0XFW1"/>
<keyword evidence="6" id="KW-1185">Reference proteome</keyword>
<dbReference type="PANTHER" id="PTHR47968">
    <property type="entry name" value="CENTROMERE PROTEIN E"/>
    <property type="match status" value="1"/>
</dbReference>
<dbReference type="GO" id="GO:0003777">
    <property type="term" value="F:microtubule motor activity"/>
    <property type="evidence" value="ECO:0007669"/>
    <property type="project" value="InterPro"/>
</dbReference>
<feature type="region of interest" description="Disordered" evidence="3">
    <location>
        <begin position="22"/>
        <end position="41"/>
    </location>
</feature>
<evidence type="ECO:0000313" key="5">
    <source>
        <dbReference type="EMBL" id="KAF0739081.1"/>
    </source>
</evidence>
<dbReference type="Gene3D" id="2.30.29.30">
    <property type="entry name" value="Pleckstrin-homology domain (PH domain)/Phosphotyrosine-binding domain (PTB)"/>
    <property type="match status" value="1"/>
</dbReference>
<evidence type="ECO:0000256" key="2">
    <source>
        <dbReference type="SAM" id="Coils"/>
    </source>
</evidence>
<dbReference type="PANTHER" id="PTHR47968:SF67">
    <property type="entry name" value="KINESIN MOTOR DOMAIN-CONTAINING PROTEIN"/>
    <property type="match status" value="1"/>
</dbReference>
<evidence type="ECO:0000256" key="3">
    <source>
        <dbReference type="SAM" id="MobiDB-lite"/>
    </source>
</evidence>
<reference evidence="5 6" key="1">
    <citation type="submission" date="2019-07" db="EMBL/GenBank/DDBJ databases">
        <title>Genomics analysis of Aphanomyces spp. identifies a new class of oomycete effector associated with host adaptation.</title>
        <authorList>
            <person name="Gaulin E."/>
        </authorList>
    </citation>
    <scope>NUCLEOTIDE SEQUENCE [LARGE SCALE GENOMIC DNA]</scope>
    <source>
        <strain evidence="5 6">ATCC 201684</strain>
    </source>
</reference>
<sequence length="693" mass="77332">MVDSVAPTTWQIGTYARIRPPRRGSAKCYTTPPASGGGRGQTITFPFPAPPESRSNLKQRDELEFQFSKVFEHPTSQDTIFHDVCLDIVQGAINGFNGTIVAYGQTGSGKTYTITGGESYNDRGIIPRAISTLFEAFDERAPTMSYKCFISYLEIYNESIYDLLDQTHMKKSIDEWAKLPLQLSDDLTDDAHFRNLGMYEANSEEEALNLLFLGNATRVTSDTPMNMASSRSHAIFTLLLEGRRHDSEVVTHSNLHVVDLAGSERVYKREGTERMRTEGRCINLSLHHLEQVILALQATKSTTMLGKKPLKPRHVPYRNSVLTSVLRGSLGGNCKSVFIGTLNPEAEFIDESISTCRFMQRCSEVVMDVKVNEVVDGQALADRLQKENERLTRQLQETKATLTQQIEMNSHLRLQARSMNISELDESGKIACEDLVERFLVAEPGSSDQAAVLNDIEGLGMAYALHCLRSVKESLIFASNTAADAQELLAHQNNRLKELETRLVEQKVDAEALKRTISLLTDQVNSPVLPPPPPPVQAERVHPLPPPKNLIESTPNVSSASDAIKRRMDLLRQGSIFIKHGRQGNPHPRFVWCSPDLQYLNYRSVGGSPAQSIQIPTSSLQSLVQGQTTKVFQRKGDPARASFSFSLIYDDGKRTLDLEVDDGESAERNKLKCAEWTEALQFLIKCKSTMQKK</sequence>
<dbReference type="InterPro" id="IPR001752">
    <property type="entry name" value="Kinesin_motor_dom"/>
</dbReference>
<dbReference type="InterPro" id="IPR027640">
    <property type="entry name" value="Kinesin-like_fam"/>
</dbReference>
<feature type="domain" description="Kinesin motor" evidence="4">
    <location>
        <begin position="11"/>
        <end position="365"/>
    </location>
</feature>
<dbReference type="Pfam" id="PF00225">
    <property type="entry name" value="Kinesin"/>
    <property type="match status" value="1"/>
</dbReference>
<keyword evidence="1" id="KW-0505">Motor protein</keyword>
<proteinExistence type="inferred from homology"/>
<keyword evidence="1" id="KW-0067">ATP-binding</keyword>
<dbReference type="GO" id="GO:0005524">
    <property type="term" value="F:ATP binding"/>
    <property type="evidence" value="ECO:0007669"/>
    <property type="project" value="UniProtKB-UniRule"/>
</dbReference>
<dbReference type="PROSITE" id="PS50067">
    <property type="entry name" value="KINESIN_MOTOR_2"/>
    <property type="match status" value="1"/>
</dbReference>
<dbReference type="EMBL" id="VJMJ01000067">
    <property type="protein sequence ID" value="KAF0739081.1"/>
    <property type="molecule type" value="Genomic_DNA"/>
</dbReference>
<protein>
    <recommendedName>
        <fullName evidence="4">Kinesin motor domain-containing protein</fullName>
    </recommendedName>
</protein>
<feature type="binding site" evidence="1">
    <location>
        <begin position="104"/>
        <end position="111"/>
    </location>
    <ligand>
        <name>ATP</name>
        <dbReference type="ChEBI" id="CHEBI:30616"/>
    </ligand>
</feature>
<dbReference type="VEuPathDB" id="FungiDB:AeMF1_006442"/>
<accession>A0A6G0XFW1</accession>
<dbReference type="Proteomes" id="UP000481153">
    <property type="component" value="Unassembled WGS sequence"/>
</dbReference>
<dbReference type="PRINTS" id="PR00380">
    <property type="entry name" value="KINESINHEAVY"/>
</dbReference>
<comment type="caution">
    <text evidence="5">The sequence shown here is derived from an EMBL/GenBank/DDBJ whole genome shotgun (WGS) entry which is preliminary data.</text>
</comment>
<dbReference type="GO" id="GO:0008017">
    <property type="term" value="F:microtubule binding"/>
    <property type="evidence" value="ECO:0007669"/>
    <property type="project" value="InterPro"/>
</dbReference>
<evidence type="ECO:0000259" key="4">
    <source>
        <dbReference type="PROSITE" id="PS50067"/>
    </source>
</evidence>
<evidence type="ECO:0000256" key="1">
    <source>
        <dbReference type="PROSITE-ProRule" id="PRU00283"/>
    </source>
</evidence>
<dbReference type="SUPFAM" id="SSF52540">
    <property type="entry name" value="P-loop containing nucleoside triphosphate hydrolases"/>
    <property type="match status" value="1"/>
</dbReference>
<dbReference type="InterPro" id="IPR036961">
    <property type="entry name" value="Kinesin_motor_dom_sf"/>
</dbReference>
<evidence type="ECO:0000313" key="6">
    <source>
        <dbReference type="Proteomes" id="UP000481153"/>
    </source>
</evidence>
<dbReference type="SMART" id="SM00129">
    <property type="entry name" value="KISc"/>
    <property type="match status" value="1"/>
</dbReference>
<dbReference type="InterPro" id="IPR027417">
    <property type="entry name" value="P-loop_NTPase"/>
</dbReference>
<gene>
    <name evidence="5" type="ORF">Ae201684_005261</name>
</gene>
<keyword evidence="1" id="KW-0547">Nucleotide-binding</keyword>
<comment type="similarity">
    <text evidence="1">Belongs to the TRAFAC class myosin-kinesin ATPase superfamily. Kinesin family.</text>
</comment>
<feature type="coiled-coil region" evidence="2">
    <location>
        <begin position="374"/>
        <end position="408"/>
    </location>
</feature>
<dbReference type="InterPro" id="IPR011993">
    <property type="entry name" value="PH-like_dom_sf"/>
</dbReference>
<dbReference type="SUPFAM" id="SSF50729">
    <property type="entry name" value="PH domain-like"/>
    <property type="match status" value="1"/>
</dbReference>
<dbReference type="Gene3D" id="3.40.850.10">
    <property type="entry name" value="Kinesin motor domain"/>
    <property type="match status" value="1"/>
</dbReference>
<dbReference type="GO" id="GO:0007018">
    <property type="term" value="P:microtubule-based movement"/>
    <property type="evidence" value="ECO:0007669"/>
    <property type="project" value="InterPro"/>
</dbReference>
<name>A0A6G0XFW1_9STRA</name>
<feature type="coiled-coil region" evidence="2">
    <location>
        <begin position="482"/>
        <end position="516"/>
    </location>
</feature>
<organism evidence="5 6">
    <name type="scientific">Aphanomyces euteiches</name>
    <dbReference type="NCBI Taxonomy" id="100861"/>
    <lineage>
        <taxon>Eukaryota</taxon>
        <taxon>Sar</taxon>
        <taxon>Stramenopiles</taxon>
        <taxon>Oomycota</taxon>
        <taxon>Saprolegniomycetes</taxon>
        <taxon>Saprolegniales</taxon>
        <taxon>Verrucalvaceae</taxon>
        <taxon>Aphanomyces</taxon>
    </lineage>
</organism>